<dbReference type="EMBL" id="LN890655">
    <property type="protein sequence ID" value="CUS04747.2"/>
    <property type="molecule type" value="Genomic_DNA"/>
</dbReference>
<keyword evidence="4" id="KW-1185">Reference proteome</keyword>
<dbReference type="CDD" id="cd19081">
    <property type="entry name" value="AKR_AKR9C1"/>
    <property type="match status" value="1"/>
</dbReference>
<dbReference type="RefSeq" id="WP_095044041.1">
    <property type="nucleotide sequence ID" value="NZ_LN890655.1"/>
</dbReference>
<protein>
    <submittedName>
        <fullName evidence="3">Uncharacterized oxidoreductase YrpG</fullName>
        <ecNumber evidence="3">1.-.-.-</ecNumber>
    </submittedName>
</protein>
<dbReference type="KEGG" id="pbf:CFX0092_A2869"/>
<dbReference type="SUPFAM" id="SSF51430">
    <property type="entry name" value="NAD(P)-linked oxidoreductase"/>
    <property type="match status" value="1"/>
</dbReference>
<organism evidence="3 4">
    <name type="scientific">Candidatus Promineifilum breve</name>
    <dbReference type="NCBI Taxonomy" id="1806508"/>
    <lineage>
        <taxon>Bacteria</taxon>
        <taxon>Bacillati</taxon>
        <taxon>Chloroflexota</taxon>
        <taxon>Ardenticatenia</taxon>
        <taxon>Candidatus Promineifilales</taxon>
        <taxon>Candidatus Promineifilaceae</taxon>
        <taxon>Candidatus Promineifilum</taxon>
    </lineage>
</organism>
<proteinExistence type="predicted"/>
<dbReference type="PANTHER" id="PTHR43364">
    <property type="entry name" value="NADH-SPECIFIC METHYLGLYOXAL REDUCTASE-RELATED"/>
    <property type="match status" value="1"/>
</dbReference>
<dbReference type="PANTHER" id="PTHR43364:SF4">
    <property type="entry name" value="NAD(P)-LINKED OXIDOREDUCTASE SUPERFAMILY PROTEIN"/>
    <property type="match status" value="1"/>
</dbReference>
<dbReference type="OrthoDB" id="9773828at2"/>
<name>A0A161K3I1_9CHLR</name>
<dbReference type="Pfam" id="PF00248">
    <property type="entry name" value="Aldo_ket_red"/>
    <property type="match status" value="1"/>
</dbReference>
<reference evidence="3" key="1">
    <citation type="submission" date="2016-01" db="EMBL/GenBank/DDBJ databases">
        <authorList>
            <person name="Mcilroy J.S."/>
            <person name="Karst M S."/>
            <person name="Albertsen M."/>
        </authorList>
    </citation>
    <scope>NUCLEOTIDE SEQUENCE</scope>
    <source>
        <strain evidence="3">Cfx-K</strain>
    </source>
</reference>
<dbReference type="FunFam" id="3.20.20.100:FF:000004">
    <property type="entry name" value="Oxidoreductase, aldo/keto reductase"/>
    <property type="match status" value="1"/>
</dbReference>
<dbReference type="Gene3D" id="3.20.20.100">
    <property type="entry name" value="NADP-dependent oxidoreductase domain"/>
    <property type="match status" value="1"/>
</dbReference>
<feature type="domain" description="NADP-dependent oxidoreductase" evidence="2">
    <location>
        <begin position="16"/>
        <end position="317"/>
    </location>
</feature>
<dbReference type="AlphaFoldDB" id="A0A161K3I1"/>
<gene>
    <name evidence="3" type="primary">yrpG</name>
    <name evidence="3" type="ORF">CFX0092_A2869</name>
</gene>
<dbReference type="InterPro" id="IPR050523">
    <property type="entry name" value="AKR_Detox_Biosynth"/>
</dbReference>
<evidence type="ECO:0000256" key="1">
    <source>
        <dbReference type="ARBA" id="ARBA00023002"/>
    </source>
</evidence>
<sequence>MEYRRLGRTGLKVSTICLGTMQFGWSTDEPTAHKIMSHAVALGINFIDTADVYSRWVEGNPGGVSETHIGNWLASGAVGRDALILATKVRGKMGDGPNEEGLSRGHILNAVEASLRRLRTDYIDLYQTHFPDDETPLDETLRALDDLVRSGKVRTIGCSNYPAWLLAKALWISDVRGLTRYDSLQPHYSYVHRAEFERELQPLCLDQGIGVIPYSPLGGGFLTGKYRRDTPLPDSTRVKRVQKHYMNERGFAAVDKLEEVGRAHAATIAQTAIAWCLANPAVTSAIIGANSIAQLEDTAKGGTMTLSADEKAALDALTDWSGRDDE</sequence>
<dbReference type="Proteomes" id="UP000215027">
    <property type="component" value="Chromosome I"/>
</dbReference>
<dbReference type="InterPro" id="IPR036812">
    <property type="entry name" value="NAD(P)_OxRdtase_dom_sf"/>
</dbReference>
<evidence type="ECO:0000313" key="4">
    <source>
        <dbReference type="Proteomes" id="UP000215027"/>
    </source>
</evidence>
<evidence type="ECO:0000313" key="3">
    <source>
        <dbReference type="EMBL" id="CUS04747.2"/>
    </source>
</evidence>
<keyword evidence="1 3" id="KW-0560">Oxidoreductase</keyword>
<dbReference type="GO" id="GO:0016491">
    <property type="term" value="F:oxidoreductase activity"/>
    <property type="evidence" value="ECO:0007669"/>
    <property type="project" value="UniProtKB-KW"/>
</dbReference>
<dbReference type="InterPro" id="IPR023210">
    <property type="entry name" value="NADP_OxRdtase_dom"/>
</dbReference>
<dbReference type="GO" id="GO:0005829">
    <property type="term" value="C:cytosol"/>
    <property type="evidence" value="ECO:0007669"/>
    <property type="project" value="UniProtKB-ARBA"/>
</dbReference>
<dbReference type="EC" id="1.-.-.-" evidence="3"/>
<evidence type="ECO:0000259" key="2">
    <source>
        <dbReference type="Pfam" id="PF00248"/>
    </source>
</evidence>
<accession>A0A161K3I1</accession>